<evidence type="ECO:0000313" key="1">
    <source>
        <dbReference type="EMBL" id="OAX36108.1"/>
    </source>
</evidence>
<proteinExistence type="predicted"/>
<gene>
    <name evidence="1" type="ORF">K503DRAFT_826870</name>
</gene>
<sequence>MNAPFRRGQLLWWALAVRAKGKAPGGGELDGPRSNGASIGHIFRADVKGQKTLRHMFSKHAVRHWAGRMIACQESKLNGSFERTGARGPMDVNPIPACLSLYSDNILFGLPFDEERYQTTWEICALIHQQNTFSAAGAVTLLRACGEL</sequence>
<organism evidence="1 2">
    <name type="scientific">Rhizopogon vinicolor AM-OR11-026</name>
    <dbReference type="NCBI Taxonomy" id="1314800"/>
    <lineage>
        <taxon>Eukaryota</taxon>
        <taxon>Fungi</taxon>
        <taxon>Dikarya</taxon>
        <taxon>Basidiomycota</taxon>
        <taxon>Agaricomycotina</taxon>
        <taxon>Agaricomycetes</taxon>
        <taxon>Agaricomycetidae</taxon>
        <taxon>Boletales</taxon>
        <taxon>Suillineae</taxon>
        <taxon>Rhizopogonaceae</taxon>
        <taxon>Rhizopogon</taxon>
    </lineage>
</organism>
<name>A0A1B7MU18_9AGAM</name>
<reference evidence="1 2" key="1">
    <citation type="submission" date="2016-06" db="EMBL/GenBank/DDBJ databases">
        <title>Comparative genomics of the ectomycorrhizal sister species Rhizopogon vinicolor and Rhizopogon vesiculosus (Basidiomycota: Boletales) reveals a divergence of the mating type B locus.</title>
        <authorList>
            <consortium name="DOE Joint Genome Institute"/>
            <person name="Mujic A.B."/>
            <person name="Kuo A."/>
            <person name="Tritt A."/>
            <person name="Lipzen A."/>
            <person name="Chen C."/>
            <person name="Johnson J."/>
            <person name="Sharma A."/>
            <person name="Barry K."/>
            <person name="Grigoriev I.V."/>
            <person name="Spatafora J.W."/>
        </authorList>
    </citation>
    <scope>NUCLEOTIDE SEQUENCE [LARGE SCALE GENOMIC DNA]</scope>
    <source>
        <strain evidence="1 2">AM-OR11-026</strain>
    </source>
</reference>
<dbReference type="OrthoDB" id="2688215at2759"/>
<accession>A0A1B7MU18</accession>
<dbReference type="Proteomes" id="UP000092154">
    <property type="component" value="Unassembled WGS sequence"/>
</dbReference>
<evidence type="ECO:0000313" key="2">
    <source>
        <dbReference type="Proteomes" id="UP000092154"/>
    </source>
</evidence>
<dbReference type="AlphaFoldDB" id="A0A1B7MU18"/>
<dbReference type="InParanoid" id="A0A1B7MU18"/>
<protein>
    <submittedName>
        <fullName evidence="1">Uncharacterized protein</fullName>
    </submittedName>
</protein>
<keyword evidence="2" id="KW-1185">Reference proteome</keyword>
<dbReference type="EMBL" id="KV448442">
    <property type="protein sequence ID" value="OAX36108.1"/>
    <property type="molecule type" value="Genomic_DNA"/>
</dbReference>